<organism evidence="2 3">
    <name type="scientific">Dendryphion nanum</name>
    <dbReference type="NCBI Taxonomy" id="256645"/>
    <lineage>
        <taxon>Eukaryota</taxon>
        <taxon>Fungi</taxon>
        <taxon>Dikarya</taxon>
        <taxon>Ascomycota</taxon>
        <taxon>Pezizomycotina</taxon>
        <taxon>Dothideomycetes</taxon>
        <taxon>Pleosporomycetidae</taxon>
        <taxon>Pleosporales</taxon>
        <taxon>Torulaceae</taxon>
        <taxon>Dendryphion</taxon>
    </lineage>
</organism>
<feature type="compositionally biased region" description="Basic and acidic residues" evidence="1">
    <location>
        <begin position="180"/>
        <end position="191"/>
    </location>
</feature>
<feature type="compositionally biased region" description="Polar residues" evidence="1">
    <location>
        <begin position="254"/>
        <end position="273"/>
    </location>
</feature>
<sequence>MDPNKPKPRQTQIVEFAQSATWGQQSAKKSRQSQKKRTNNPFANARQSQSAGQQTPNRFQNVQNDTKIDAKPAAPRYYEGDGFRILLDRRNQIARRPENLEKNFNKELLLDIVKGYGGQRMLSNMASEPKRVIAQWISEKETEAFGDNHKKRKAYDEDAQPSKRKKINNGDKSMAQRPMVETRKPSSPTEHDPFHLALQEALSKPSEMATNEKNTTLDKKKQARYKLPTHSRLSQSTSTVVFNKQIGSRAPNDRTASNPQKAVTSQKETSSVTSNLPAIKVITGDLRTKSSKSSSHKRREVPDEVMIDTDAAWRTQERHERNLHPLVARGLVDPNEISQSTKILRRPDQGEVVVVTASLVTAVHRTTIPMPARTMLLPSTTGRRGPKPFLKPGKHGWDYSRHRWGFEGDPDLIVGEGHQIEPADQRRLDHDQAIIADFKCKFPSKLSGQWPTIETGEGQQVPIEDYKRLIVALKNEKEFKSKYYGRLTNQWPCGCMIPMDENDSEAE</sequence>
<protein>
    <submittedName>
        <fullName evidence="2">Uncharacterized protein</fullName>
    </submittedName>
</protein>
<feature type="region of interest" description="Disordered" evidence="1">
    <location>
        <begin position="144"/>
        <end position="191"/>
    </location>
</feature>
<gene>
    <name evidence="2" type="ORF">B0J11DRAFT_575167</name>
</gene>
<feature type="region of interest" description="Disordered" evidence="1">
    <location>
        <begin position="247"/>
        <end position="273"/>
    </location>
</feature>
<feature type="compositionally biased region" description="Polar residues" evidence="1">
    <location>
        <begin position="9"/>
        <end position="23"/>
    </location>
</feature>
<evidence type="ECO:0000313" key="2">
    <source>
        <dbReference type="EMBL" id="KAH7139250.1"/>
    </source>
</evidence>
<keyword evidence="3" id="KW-1185">Reference proteome</keyword>
<accession>A0A9P9J221</accession>
<dbReference type="OrthoDB" id="3793790at2759"/>
<dbReference type="Proteomes" id="UP000700596">
    <property type="component" value="Unassembled WGS sequence"/>
</dbReference>
<reference evidence="2" key="1">
    <citation type="journal article" date="2021" name="Nat. Commun.">
        <title>Genetic determinants of endophytism in the Arabidopsis root mycobiome.</title>
        <authorList>
            <person name="Mesny F."/>
            <person name="Miyauchi S."/>
            <person name="Thiergart T."/>
            <person name="Pickel B."/>
            <person name="Atanasova L."/>
            <person name="Karlsson M."/>
            <person name="Huettel B."/>
            <person name="Barry K.W."/>
            <person name="Haridas S."/>
            <person name="Chen C."/>
            <person name="Bauer D."/>
            <person name="Andreopoulos W."/>
            <person name="Pangilinan J."/>
            <person name="LaButti K."/>
            <person name="Riley R."/>
            <person name="Lipzen A."/>
            <person name="Clum A."/>
            <person name="Drula E."/>
            <person name="Henrissat B."/>
            <person name="Kohler A."/>
            <person name="Grigoriev I.V."/>
            <person name="Martin F.M."/>
            <person name="Hacquard S."/>
        </authorList>
    </citation>
    <scope>NUCLEOTIDE SEQUENCE</scope>
    <source>
        <strain evidence="2">MPI-CAGE-CH-0243</strain>
    </source>
</reference>
<proteinExistence type="predicted"/>
<feature type="region of interest" description="Disordered" evidence="1">
    <location>
        <begin position="1"/>
        <end position="60"/>
    </location>
</feature>
<evidence type="ECO:0000256" key="1">
    <source>
        <dbReference type="SAM" id="MobiDB-lite"/>
    </source>
</evidence>
<name>A0A9P9J221_9PLEO</name>
<feature type="region of interest" description="Disordered" evidence="1">
    <location>
        <begin position="205"/>
        <end position="235"/>
    </location>
</feature>
<dbReference type="EMBL" id="JAGMWT010000001">
    <property type="protein sequence ID" value="KAH7139250.1"/>
    <property type="molecule type" value="Genomic_DNA"/>
</dbReference>
<evidence type="ECO:0000313" key="3">
    <source>
        <dbReference type="Proteomes" id="UP000700596"/>
    </source>
</evidence>
<dbReference type="AlphaFoldDB" id="A0A9P9J221"/>
<feature type="compositionally biased region" description="Basic residues" evidence="1">
    <location>
        <begin position="28"/>
        <end position="38"/>
    </location>
</feature>
<comment type="caution">
    <text evidence="2">The sequence shown here is derived from an EMBL/GenBank/DDBJ whole genome shotgun (WGS) entry which is preliminary data.</text>
</comment>
<feature type="compositionally biased region" description="Polar residues" evidence="1">
    <location>
        <begin position="39"/>
        <end position="60"/>
    </location>
</feature>